<accession>A0A100IE56</accession>
<reference evidence="2" key="1">
    <citation type="journal article" date="2016" name="Genome Announc.">
        <title>Draft genome sequence of Aspergillus niger strain An76.</title>
        <authorList>
            <person name="Gong W."/>
            <person name="Cheng Z."/>
            <person name="Zhang H."/>
            <person name="Liu L."/>
            <person name="Gao P."/>
            <person name="Wang L."/>
        </authorList>
    </citation>
    <scope>NUCLEOTIDE SEQUENCE [LARGE SCALE GENOMIC DNA]</scope>
    <source>
        <strain evidence="2">An76</strain>
    </source>
</reference>
<dbReference type="VEuPathDB" id="FungiDB:An07g03540"/>
<dbReference type="Proteomes" id="UP000068243">
    <property type="component" value="Unassembled WGS sequence"/>
</dbReference>
<name>A0A100IE56_ASPNG</name>
<comment type="caution">
    <text evidence="1">The sequence shown here is derived from an EMBL/GenBank/DDBJ whole genome shotgun (WGS) entry which is preliminary data.</text>
</comment>
<dbReference type="OrthoDB" id="4384211at2759"/>
<dbReference type="AlphaFoldDB" id="A0A100IE56"/>
<dbReference type="EMBL" id="BCMY01000004">
    <property type="protein sequence ID" value="GAQ39594.1"/>
    <property type="molecule type" value="Genomic_DNA"/>
</dbReference>
<sequence>MAELPLFSSLREELNSPPKISIQIIGSKLTDEQVKEIDFDLWVDCTKMVGIKSIKASTSTEELCHTWQNPSKSQDNPEDMLERWLNYWLNDCAETDRSWTLHKSVSIAQEELGAMKFHIKLLAREAYYRGSIEVSLHAPSSEPDYNPLGYESADNARLQVEWSLECPFKPTDHNSNSILQYAIKLRKKGWVDLNGPTPSYGQLMRRTAPAYDSLDDSTIRDRLLWLWGRDGPP</sequence>
<dbReference type="OMA" id="DLWVDCT"/>
<evidence type="ECO:0000313" key="2">
    <source>
        <dbReference type="Proteomes" id="UP000068243"/>
    </source>
</evidence>
<dbReference type="VEuPathDB" id="FungiDB:M747DRAFT_291817"/>
<dbReference type="VEuPathDB" id="FungiDB:ASPNIDRAFT2_1164741"/>
<organism evidence="1 2">
    <name type="scientific">Aspergillus niger</name>
    <dbReference type="NCBI Taxonomy" id="5061"/>
    <lineage>
        <taxon>Eukaryota</taxon>
        <taxon>Fungi</taxon>
        <taxon>Dikarya</taxon>
        <taxon>Ascomycota</taxon>
        <taxon>Pezizomycotina</taxon>
        <taxon>Eurotiomycetes</taxon>
        <taxon>Eurotiomycetidae</taxon>
        <taxon>Eurotiales</taxon>
        <taxon>Aspergillaceae</taxon>
        <taxon>Aspergillus</taxon>
        <taxon>Aspergillus subgen. Circumdati</taxon>
    </lineage>
</organism>
<protein>
    <submittedName>
        <fullName evidence="1">Uncharacterized protein</fullName>
    </submittedName>
</protein>
<dbReference type="VEuPathDB" id="FungiDB:ATCC64974_59420"/>
<gene>
    <name evidence="1" type="ORF">ABL_03215</name>
</gene>
<proteinExistence type="predicted"/>
<evidence type="ECO:0000313" key="1">
    <source>
        <dbReference type="EMBL" id="GAQ39594.1"/>
    </source>
</evidence>